<evidence type="ECO:0008006" key="4">
    <source>
        <dbReference type="Google" id="ProtNLM"/>
    </source>
</evidence>
<name>A0ABR0IWM5_9EURO</name>
<comment type="caution">
    <text evidence="2">The sequence shown here is derived from an EMBL/GenBank/DDBJ whole genome shotgun (WGS) entry which is preliminary data.</text>
</comment>
<dbReference type="EMBL" id="JAVRRF010000046">
    <property type="protein sequence ID" value="KAK5049209.1"/>
    <property type="molecule type" value="Genomic_DNA"/>
</dbReference>
<feature type="compositionally biased region" description="Polar residues" evidence="1">
    <location>
        <begin position="137"/>
        <end position="151"/>
    </location>
</feature>
<proteinExistence type="predicted"/>
<sequence>MASTGPTLDSNTISAITEKEKQLTGSDEPAKGGPTAQAQKHAGEPLSSNTISAITQGEKNITGDRVAGGPTATAQSILTKSNQQNNTGNRNNTSNNNNAETSSASDGLLHGDTISNIRKAESEITGLNQPVKGGPTAQAQKHTGEPITSQVLHDITEGEKSVSGQAQAIPGGPTAQAQHDLAKSREQKG</sequence>
<gene>
    <name evidence="2" type="ORF">LTR69_011084</name>
</gene>
<evidence type="ECO:0000313" key="3">
    <source>
        <dbReference type="Proteomes" id="UP001345691"/>
    </source>
</evidence>
<feature type="compositionally biased region" description="Polar residues" evidence="1">
    <location>
        <begin position="46"/>
        <end position="59"/>
    </location>
</feature>
<feature type="compositionally biased region" description="Polar residues" evidence="1">
    <location>
        <begin position="1"/>
        <end position="15"/>
    </location>
</feature>
<feature type="compositionally biased region" description="Basic and acidic residues" evidence="1">
    <location>
        <begin position="180"/>
        <end position="189"/>
    </location>
</feature>
<reference evidence="2 3" key="1">
    <citation type="submission" date="2023-08" db="EMBL/GenBank/DDBJ databases">
        <title>Black Yeasts Isolated from many extreme environments.</title>
        <authorList>
            <person name="Coleine C."/>
            <person name="Stajich J.E."/>
            <person name="Selbmann L."/>
        </authorList>
    </citation>
    <scope>NUCLEOTIDE SEQUENCE [LARGE SCALE GENOMIC DNA]</scope>
    <source>
        <strain evidence="2 3">CCFEE 6328</strain>
    </source>
</reference>
<dbReference type="Proteomes" id="UP001345691">
    <property type="component" value="Unassembled WGS sequence"/>
</dbReference>
<feature type="region of interest" description="Disordered" evidence="1">
    <location>
        <begin position="1"/>
        <end position="189"/>
    </location>
</feature>
<organism evidence="2 3">
    <name type="scientific">Exophiala sideris</name>
    <dbReference type="NCBI Taxonomy" id="1016849"/>
    <lineage>
        <taxon>Eukaryota</taxon>
        <taxon>Fungi</taxon>
        <taxon>Dikarya</taxon>
        <taxon>Ascomycota</taxon>
        <taxon>Pezizomycotina</taxon>
        <taxon>Eurotiomycetes</taxon>
        <taxon>Chaetothyriomycetidae</taxon>
        <taxon>Chaetothyriales</taxon>
        <taxon>Herpotrichiellaceae</taxon>
        <taxon>Exophiala</taxon>
    </lineage>
</organism>
<protein>
    <recommendedName>
        <fullName evidence="4">SMP domain-containing protein</fullName>
    </recommendedName>
</protein>
<evidence type="ECO:0000256" key="1">
    <source>
        <dbReference type="SAM" id="MobiDB-lite"/>
    </source>
</evidence>
<keyword evidence="3" id="KW-1185">Reference proteome</keyword>
<feature type="compositionally biased region" description="Low complexity" evidence="1">
    <location>
        <begin position="81"/>
        <end position="105"/>
    </location>
</feature>
<accession>A0ABR0IWM5</accession>
<evidence type="ECO:0000313" key="2">
    <source>
        <dbReference type="EMBL" id="KAK5049209.1"/>
    </source>
</evidence>